<dbReference type="Proteomes" id="UP001255856">
    <property type="component" value="Unassembled WGS sequence"/>
</dbReference>
<comment type="caution">
    <text evidence="3">The sequence shown here is derived from an EMBL/GenBank/DDBJ whole genome shotgun (WGS) entry which is preliminary data.</text>
</comment>
<sequence length="313" mass="32905">MELNESVFRDKLRNLNSSSASIEGTSAWVCYHRSHARRVATIWEDVFSKADQAKRLALVYLANDIIQNSRRKGPEFASEFFHVVPRALRHMLSRADESTQRAVRRVVKIWDDRRVFGLGGGRLLAELLQEGGAAADAPLDEGLLAGLEGAIAALQRAREAHLCAREAVASLATFSLPDTSDVDAVARARACLAADHAAIAGEAAALQTAAAHPLFADGAAKLAAGATAAAEAARSAAALVADLDRVAPSPRSPEVVAPGGPARHGGAEPAGADPLDIYGDLAPSTGLDKFPDSHTALQPAPQAAEEYDPDDPF</sequence>
<dbReference type="CDD" id="cd16981">
    <property type="entry name" value="CID_RPRD_like"/>
    <property type="match status" value="1"/>
</dbReference>
<dbReference type="PANTHER" id="PTHR12460:SF0">
    <property type="entry name" value="CID DOMAIN-CONTAINING PROTEIN-RELATED"/>
    <property type="match status" value="1"/>
</dbReference>
<gene>
    <name evidence="3" type="ORF">QBZ16_003069</name>
</gene>
<dbReference type="Gene3D" id="1.25.40.90">
    <property type="match status" value="1"/>
</dbReference>
<dbReference type="GO" id="GO:0000993">
    <property type="term" value="F:RNA polymerase II complex binding"/>
    <property type="evidence" value="ECO:0007669"/>
    <property type="project" value="TreeGrafter"/>
</dbReference>
<feature type="region of interest" description="Disordered" evidence="1">
    <location>
        <begin position="248"/>
        <end position="313"/>
    </location>
</feature>
<dbReference type="PROSITE" id="PS51391">
    <property type="entry name" value="CID"/>
    <property type="match status" value="1"/>
</dbReference>
<name>A0AAD9IKT3_PROWI</name>
<dbReference type="GO" id="GO:0031124">
    <property type="term" value="P:mRNA 3'-end processing"/>
    <property type="evidence" value="ECO:0007669"/>
    <property type="project" value="TreeGrafter"/>
</dbReference>
<dbReference type="Pfam" id="PF04818">
    <property type="entry name" value="CID"/>
    <property type="match status" value="1"/>
</dbReference>
<dbReference type="EMBL" id="JASFZW010000003">
    <property type="protein sequence ID" value="KAK2079378.1"/>
    <property type="molecule type" value="Genomic_DNA"/>
</dbReference>
<dbReference type="AlphaFoldDB" id="A0AAD9IKT3"/>
<evidence type="ECO:0000313" key="4">
    <source>
        <dbReference type="Proteomes" id="UP001255856"/>
    </source>
</evidence>
<proteinExistence type="predicted"/>
<dbReference type="InterPro" id="IPR008942">
    <property type="entry name" value="ENTH_VHS"/>
</dbReference>
<dbReference type="SUPFAM" id="SSF48464">
    <property type="entry name" value="ENTH/VHS domain"/>
    <property type="match status" value="1"/>
</dbReference>
<protein>
    <recommendedName>
        <fullName evidence="2">CID domain-containing protein</fullName>
    </recommendedName>
</protein>
<evidence type="ECO:0000259" key="2">
    <source>
        <dbReference type="PROSITE" id="PS51391"/>
    </source>
</evidence>
<keyword evidence="4" id="KW-1185">Reference proteome</keyword>
<organism evidence="3 4">
    <name type="scientific">Prototheca wickerhamii</name>
    <dbReference type="NCBI Taxonomy" id="3111"/>
    <lineage>
        <taxon>Eukaryota</taxon>
        <taxon>Viridiplantae</taxon>
        <taxon>Chlorophyta</taxon>
        <taxon>core chlorophytes</taxon>
        <taxon>Trebouxiophyceae</taxon>
        <taxon>Chlorellales</taxon>
        <taxon>Chlorellaceae</taxon>
        <taxon>Prototheca</taxon>
    </lineage>
</organism>
<evidence type="ECO:0000256" key="1">
    <source>
        <dbReference type="SAM" id="MobiDB-lite"/>
    </source>
</evidence>
<evidence type="ECO:0000313" key="3">
    <source>
        <dbReference type="EMBL" id="KAK2079378.1"/>
    </source>
</evidence>
<dbReference type="SMART" id="SM00582">
    <property type="entry name" value="RPR"/>
    <property type="match status" value="1"/>
</dbReference>
<dbReference type="InterPro" id="IPR006569">
    <property type="entry name" value="CID_dom"/>
</dbReference>
<dbReference type="PANTHER" id="PTHR12460">
    <property type="entry name" value="CYCLIN-DEPENDENT KINASE INHIBITOR-RELATED PROTEIN"/>
    <property type="match status" value="1"/>
</dbReference>
<accession>A0AAD9IKT3</accession>
<reference evidence="3" key="1">
    <citation type="submission" date="2021-01" db="EMBL/GenBank/DDBJ databases">
        <authorList>
            <person name="Eckstrom K.M.E."/>
        </authorList>
    </citation>
    <scope>NUCLEOTIDE SEQUENCE</scope>
    <source>
        <strain evidence="3">UVCC 0001</strain>
    </source>
</reference>
<feature type="domain" description="CID" evidence="2">
    <location>
        <begin position="1"/>
        <end position="132"/>
    </location>
</feature>